<accession>A0A444ZN87</accession>
<reference evidence="3 4" key="1">
    <citation type="submission" date="2019-01" db="EMBL/GenBank/DDBJ databases">
        <title>Sequencing of cultivated peanut Arachis hypogaea provides insights into genome evolution and oil improvement.</title>
        <authorList>
            <person name="Chen X."/>
        </authorList>
    </citation>
    <scope>NUCLEOTIDE SEQUENCE [LARGE SCALE GENOMIC DNA]</scope>
    <source>
        <strain evidence="4">cv. Fuhuasheng</strain>
        <tissue evidence="3">Leaves</tissue>
    </source>
</reference>
<dbReference type="Proteomes" id="UP000289738">
    <property type="component" value="Chromosome B04"/>
</dbReference>
<organism evidence="3 4">
    <name type="scientific">Arachis hypogaea</name>
    <name type="common">Peanut</name>
    <dbReference type="NCBI Taxonomy" id="3818"/>
    <lineage>
        <taxon>Eukaryota</taxon>
        <taxon>Viridiplantae</taxon>
        <taxon>Streptophyta</taxon>
        <taxon>Embryophyta</taxon>
        <taxon>Tracheophyta</taxon>
        <taxon>Spermatophyta</taxon>
        <taxon>Magnoliopsida</taxon>
        <taxon>eudicotyledons</taxon>
        <taxon>Gunneridae</taxon>
        <taxon>Pentapetalae</taxon>
        <taxon>rosids</taxon>
        <taxon>fabids</taxon>
        <taxon>Fabales</taxon>
        <taxon>Fabaceae</taxon>
        <taxon>Papilionoideae</taxon>
        <taxon>50 kb inversion clade</taxon>
        <taxon>dalbergioids sensu lato</taxon>
        <taxon>Dalbergieae</taxon>
        <taxon>Pterocarpus clade</taxon>
        <taxon>Arachis</taxon>
    </lineage>
</organism>
<dbReference type="GO" id="GO:0001709">
    <property type="term" value="P:cell fate determination"/>
    <property type="evidence" value="ECO:0007669"/>
    <property type="project" value="TreeGrafter"/>
</dbReference>
<protein>
    <submittedName>
        <fullName evidence="3">Uncharacterized protein</fullName>
    </submittedName>
</protein>
<dbReference type="PANTHER" id="PTHR33184:SF72">
    <property type="entry name" value="BETA-1,3-N-ACETYLGLUCOSAMINYLTRANSFERASE FAMILY PROTEIN"/>
    <property type="match status" value="1"/>
</dbReference>
<feature type="signal peptide" evidence="2">
    <location>
        <begin position="1"/>
        <end position="24"/>
    </location>
</feature>
<proteinExistence type="predicted"/>
<evidence type="ECO:0000313" key="3">
    <source>
        <dbReference type="EMBL" id="RYR15657.1"/>
    </source>
</evidence>
<evidence type="ECO:0000256" key="1">
    <source>
        <dbReference type="ARBA" id="ARBA00022729"/>
    </source>
</evidence>
<gene>
    <name evidence="3" type="ORF">Ahy_B04g072553</name>
</gene>
<dbReference type="AlphaFoldDB" id="A0A444ZN87"/>
<keyword evidence="4" id="KW-1185">Reference proteome</keyword>
<name>A0A444ZN87_ARAHY</name>
<evidence type="ECO:0000256" key="2">
    <source>
        <dbReference type="SAM" id="SignalP"/>
    </source>
</evidence>
<sequence>MAAMNNKTMSIILLFLALLSQCYSQCQLSDLKIEQKQTGAKVKGKQEWRAFIVTDCICTFPLVVLNCSGFQSVKPIDPSLKIQGQLCVVADSNPITRFRPVTFRYAWNSSFHFNIVGGEIACP</sequence>
<keyword evidence="1 2" id="KW-0732">Signal</keyword>
<comment type="caution">
    <text evidence="3">The sequence shown here is derived from an EMBL/GenBank/DDBJ whole genome shotgun (WGS) entry which is preliminary data.</text>
</comment>
<dbReference type="Gramene" id="arahy.Tifrunner.gnm2.ann2.Ah14g272500.1">
    <property type="protein sequence ID" value="arahy.Tifrunner.gnm2.ann2.Ah14g272500.1-CDS"/>
    <property type="gene ID" value="arahy.Tifrunner.gnm2.ann2.Ah14g272500"/>
</dbReference>
<dbReference type="STRING" id="3818.A0A444ZN87"/>
<dbReference type="PANTHER" id="PTHR33184">
    <property type="entry name" value="PROTEIN TAPETUM DETERMINANT 1-LIKE-RELATED"/>
    <property type="match status" value="1"/>
</dbReference>
<dbReference type="InterPro" id="IPR040361">
    <property type="entry name" value="TPD1"/>
</dbReference>
<evidence type="ECO:0000313" key="4">
    <source>
        <dbReference type="Proteomes" id="UP000289738"/>
    </source>
</evidence>
<dbReference type="EMBL" id="SDMP01000014">
    <property type="protein sequence ID" value="RYR15657.1"/>
    <property type="molecule type" value="Genomic_DNA"/>
</dbReference>
<dbReference type="Pfam" id="PF24068">
    <property type="entry name" value="TPD1_C"/>
    <property type="match status" value="1"/>
</dbReference>
<feature type="chain" id="PRO_5019334307" evidence="2">
    <location>
        <begin position="25"/>
        <end position="123"/>
    </location>
</feature>